<name>A0A498BWU6_9MICO</name>
<dbReference type="EMBL" id="RCDB01000004">
    <property type="protein sequence ID" value="RLK46766.1"/>
    <property type="molecule type" value="Genomic_DNA"/>
</dbReference>
<gene>
    <name evidence="2" type="ORF">C7474_2952</name>
</gene>
<dbReference type="Pfam" id="PF16571">
    <property type="entry name" value="FBP_C"/>
    <property type="match status" value="1"/>
</dbReference>
<dbReference type="Proteomes" id="UP000273158">
    <property type="component" value="Unassembled WGS sequence"/>
</dbReference>
<comment type="caution">
    <text evidence="2">The sequence shown here is derived from an EMBL/GenBank/DDBJ whole genome shotgun (WGS) entry which is preliminary data.</text>
</comment>
<protein>
    <submittedName>
        <fullName evidence="2">Treble-clef zinc-finger protein</fullName>
    </submittedName>
</protein>
<organism evidence="2 3">
    <name type="scientific">Microbacterium telephonicum</name>
    <dbReference type="NCBI Taxonomy" id="1714841"/>
    <lineage>
        <taxon>Bacteria</taxon>
        <taxon>Bacillati</taxon>
        <taxon>Actinomycetota</taxon>
        <taxon>Actinomycetes</taxon>
        <taxon>Micrococcales</taxon>
        <taxon>Microbacteriaceae</taxon>
        <taxon>Microbacterium</taxon>
    </lineage>
</organism>
<dbReference type="RefSeq" id="WP_121061241.1">
    <property type="nucleotide sequence ID" value="NZ_RCDB01000004.1"/>
</dbReference>
<dbReference type="AlphaFoldDB" id="A0A498BWU6"/>
<dbReference type="GO" id="GO:0008270">
    <property type="term" value="F:zinc ion binding"/>
    <property type="evidence" value="ECO:0007669"/>
    <property type="project" value="UniProtKB-KW"/>
</dbReference>
<keyword evidence="2" id="KW-0479">Metal-binding</keyword>
<feature type="domain" description="Elongation factor G-binding protein C-terminal treble-clef zinc-finger" evidence="1">
    <location>
        <begin position="8"/>
        <end position="159"/>
    </location>
</feature>
<evidence type="ECO:0000313" key="3">
    <source>
        <dbReference type="Proteomes" id="UP000273158"/>
    </source>
</evidence>
<accession>A0A498BWU6</accession>
<sequence length="163" mass="18206">MRPFSEADIRASFLNASLRERKTLLLPDALDQTPWDALDYLGWHDRKLPQVAYVSVELDGAPASLLLRRADAKPRNRAQCSWCADVQLPNDVVLYTAKRAGDAGRRGDTVGVLVCENFECSANVRKLPPSAYLGYDREAARDRRIEQLTENVTAFARAVRDGS</sequence>
<proteinExistence type="predicted"/>
<dbReference type="InterPro" id="IPR032330">
    <property type="entry name" value="EF-G-binding_C"/>
</dbReference>
<evidence type="ECO:0000259" key="1">
    <source>
        <dbReference type="Pfam" id="PF16571"/>
    </source>
</evidence>
<evidence type="ECO:0000313" key="2">
    <source>
        <dbReference type="EMBL" id="RLK46766.1"/>
    </source>
</evidence>
<keyword evidence="2" id="KW-0863">Zinc-finger</keyword>
<reference evidence="2 3" key="1">
    <citation type="journal article" date="2015" name="Stand. Genomic Sci.">
        <title>Genomic Encyclopedia of Bacterial and Archaeal Type Strains, Phase III: the genomes of soil and plant-associated and newly described type strains.</title>
        <authorList>
            <person name="Whitman W.B."/>
            <person name="Woyke T."/>
            <person name="Klenk H.P."/>
            <person name="Zhou Y."/>
            <person name="Lilburn T.G."/>
            <person name="Beck B.J."/>
            <person name="De Vos P."/>
            <person name="Vandamme P."/>
            <person name="Eisen J.A."/>
            <person name="Garrity G."/>
            <person name="Hugenholtz P."/>
            <person name="Kyrpides N.C."/>
        </authorList>
    </citation>
    <scope>NUCLEOTIDE SEQUENCE [LARGE SCALE GENOMIC DNA]</scope>
    <source>
        <strain evidence="2 3">S2T63</strain>
    </source>
</reference>
<keyword evidence="2" id="KW-0862">Zinc</keyword>
<keyword evidence="3" id="KW-1185">Reference proteome</keyword>
<dbReference type="OrthoDB" id="4171838at2"/>